<dbReference type="Proteomes" id="UP000249464">
    <property type="component" value="Unassembled WGS sequence"/>
</dbReference>
<protein>
    <submittedName>
        <fullName evidence="1">BQ5605_C004g02907 protein</fullName>
    </submittedName>
</protein>
<dbReference type="SUPFAM" id="SSF53474">
    <property type="entry name" value="alpha/beta-Hydrolases"/>
    <property type="match status" value="1"/>
</dbReference>
<keyword evidence="2" id="KW-1185">Reference proteome</keyword>
<evidence type="ECO:0000313" key="1">
    <source>
        <dbReference type="EMBL" id="SGY68647.1"/>
    </source>
</evidence>
<dbReference type="AlphaFoldDB" id="A0A2X0MDA0"/>
<dbReference type="Gene3D" id="3.40.50.1820">
    <property type="entry name" value="alpha/beta hydrolase"/>
    <property type="match status" value="1"/>
</dbReference>
<dbReference type="EMBL" id="FQNC01000046">
    <property type="protein sequence ID" value="SGY68647.1"/>
    <property type="molecule type" value="Genomic_DNA"/>
</dbReference>
<dbReference type="InterPro" id="IPR029058">
    <property type="entry name" value="AB_hydrolase_fold"/>
</dbReference>
<dbReference type="STRING" id="796604.A0A2X0MDA0"/>
<organism evidence="1 2">
    <name type="scientific">Microbotryum silenes-dioicae</name>
    <dbReference type="NCBI Taxonomy" id="796604"/>
    <lineage>
        <taxon>Eukaryota</taxon>
        <taxon>Fungi</taxon>
        <taxon>Dikarya</taxon>
        <taxon>Basidiomycota</taxon>
        <taxon>Pucciniomycotina</taxon>
        <taxon>Microbotryomycetes</taxon>
        <taxon>Microbotryales</taxon>
        <taxon>Microbotryaceae</taxon>
        <taxon>Microbotryum</taxon>
    </lineage>
</organism>
<accession>A0A2X0MDA0</accession>
<sequence length="463" mass="51503">MPSFTSRLPTNPNPSSLPKYYGDASTLLSLDKYNRRHAFRPSWISDDEPDHTVSYACVGAEKEDELETVVWINGLGGNRFAAGQLFVTLMSDRLVGNLPSPLLHRVHVRTYCALQHGLFTMYRLRLIHIDRPGAGHSTPVPLSHRVEWSTEALLSILSHEGTTPHLSLISHSNGLIYTLHLLSHLPRTYTLRHWFISSPFVIPFLSGSWSLGLASYLPAPVTGSLGTLALTFSTSLGWYHSARGVSSGGLGGLSKWWGGVPLTSTTVAAEAEDPTLSTEEESTQVTKKSRRHYELFVRKQNDLYASADDARQNEHRKTFEGYFFGPDLFNEVMKRAGKEGLGYMGDEALISLRKGEEARWGWPKEGEEGQDGSVYLRGFREWKEGWKKEGRALPRIKVGYGSEDGMIPKRGRDHLKSVLVDQLGLVKRKDWREIGGAGHDDTLGVTTLTEPWCQSVVASAEGN</sequence>
<gene>
    <name evidence="1" type="primary">BQ5605_C004g02907</name>
    <name evidence="1" type="ORF">BQ5605_C004G02907</name>
</gene>
<name>A0A2X0MDA0_9BASI</name>
<proteinExistence type="predicted"/>
<reference evidence="1 2" key="1">
    <citation type="submission" date="2016-11" db="EMBL/GenBank/DDBJ databases">
        <authorList>
            <person name="Jaros S."/>
            <person name="Januszkiewicz K."/>
            <person name="Wedrychowicz H."/>
        </authorList>
    </citation>
    <scope>NUCLEOTIDE SEQUENCE [LARGE SCALE GENOMIC DNA]</scope>
</reference>
<evidence type="ECO:0000313" key="2">
    <source>
        <dbReference type="Proteomes" id="UP000249464"/>
    </source>
</evidence>